<proteinExistence type="predicted"/>
<dbReference type="AlphaFoldDB" id="X1UTB9"/>
<evidence type="ECO:0000313" key="1">
    <source>
        <dbReference type="EMBL" id="GAJ20758.1"/>
    </source>
</evidence>
<organism evidence="1">
    <name type="scientific">marine sediment metagenome</name>
    <dbReference type="NCBI Taxonomy" id="412755"/>
    <lineage>
        <taxon>unclassified sequences</taxon>
        <taxon>metagenomes</taxon>
        <taxon>ecological metagenomes</taxon>
    </lineage>
</organism>
<dbReference type="EMBL" id="BARW01043567">
    <property type="protein sequence ID" value="GAJ20758.1"/>
    <property type="molecule type" value="Genomic_DNA"/>
</dbReference>
<feature type="non-terminal residue" evidence="1">
    <location>
        <position position="31"/>
    </location>
</feature>
<gene>
    <name evidence="1" type="ORF">S12H4_63696</name>
</gene>
<sequence length="31" mass="3376">HDIYFGTEFEDVNTATVATRSGLDVNSFDPG</sequence>
<name>X1UTB9_9ZZZZ</name>
<feature type="non-terminal residue" evidence="1">
    <location>
        <position position="1"/>
    </location>
</feature>
<protein>
    <submittedName>
        <fullName evidence="1">Uncharacterized protein</fullName>
    </submittedName>
</protein>
<comment type="caution">
    <text evidence="1">The sequence shown here is derived from an EMBL/GenBank/DDBJ whole genome shotgun (WGS) entry which is preliminary data.</text>
</comment>
<reference evidence="1" key="1">
    <citation type="journal article" date="2014" name="Front. Microbiol.">
        <title>High frequency of phylogenetically diverse reductive dehalogenase-homologous genes in deep subseafloor sedimentary metagenomes.</title>
        <authorList>
            <person name="Kawai M."/>
            <person name="Futagami T."/>
            <person name="Toyoda A."/>
            <person name="Takaki Y."/>
            <person name="Nishi S."/>
            <person name="Hori S."/>
            <person name="Arai W."/>
            <person name="Tsubouchi T."/>
            <person name="Morono Y."/>
            <person name="Uchiyama I."/>
            <person name="Ito T."/>
            <person name="Fujiyama A."/>
            <person name="Inagaki F."/>
            <person name="Takami H."/>
        </authorList>
    </citation>
    <scope>NUCLEOTIDE SEQUENCE</scope>
    <source>
        <strain evidence="1">Expedition CK06-06</strain>
    </source>
</reference>
<accession>X1UTB9</accession>